<evidence type="ECO:0000313" key="2">
    <source>
        <dbReference type="Proteomes" id="UP001150603"/>
    </source>
</evidence>
<protein>
    <submittedName>
        <fullName evidence="1">Uncharacterized protein</fullName>
    </submittedName>
</protein>
<organism evidence="1 2">
    <name type="scientific">Linderina macrospora</name>
    <dbReference type="NCBI Taxonomy" id="4868"/>
    <lineage>
        <taxon>Eukaryota</taxon>
        <taxon>Fungi</taxon>
        <taxon>Fungi incertae sedis</taxon>
        <taxon>Zoopagomycota</taxon>
        <taxon>Kickxellomycotina</taxon>
        <taxon>Kickxellomycetes</taxon>
        <taxon>Kickxellales</taxon>
        <taxon>Kickxellaceae</taxon>
        <taxon>Linderina</taxon>
    </lineage>
</organism>
<dbReference type="Proteomes" id="UP001150603">
    <property type="component" value="Unassembled WGS sequence"/>
</dbReference>
<dbReference type="EMBL" id="JANBPW010005839">
    <property type="protein sequence ID" value="KAJ1931773.1"/>
    <property type="molecule type" value="Genomic_DNA"/>
</dbReference>
<evidence type="ECO:0000313" key="1">
    <source>
        <dbReference type="EMBL" id="KAJ1931773.1"/>
    </source>
</evidence>
<keyword evidence="2" id="KW-1185">Reference proteome</keyword>
<proteinExistence type="predicted"/>
<feature type="non-terminal residue" evidence="1">
    <location>
        <position position="275"/>
    </location>
</feature>
<gene>
    <name evidence="1" type="ORF">FBU59_006600</name>
</gene>
<accession>A0ACC1IZC9</accession>
<name>A0ACC1IZC9_9FUNG</name>
<comment type="caution">
    <text evidence="1">The sequence shown here is derived from an EMBL/GenBank/DDBJ whole genome shotgun (WGS) entry which is preliminary data.</text>
</comment>
<reference evidence="1" key="1">
    <citation type="submission" date="2022-07" db="EMBL/GenBank/DDBJ databases">
        <title>Phylogenomic reconstructions and comparative analyses of Kickxellomycotina fungi.</title>
        <authorList>
            <person name="Reynolds N.K."/>
            <person name="Stajich J.E."/>
            <person name="Barry K."/>
            <person name="Grigoriev I.V."/>
            <person name="Crous P."/>
            <person name="Smith M.E."/>
        </authorList>
    </citation>
    <scope>NUCLEOTIDE SEQUENCE</scope>
    <source>
        <strain evidence="1">NRRL 5244</strain>
    </source>
</reference>
<sequence>MFSKISKSLDRETLFRLWLVPVIYGVLGYVGYLWVQYTGRVLRLPSGFRRLCGIAVFFSNVNTIMIPTVQTIAASPTARYLLRDKDDTPEAMGNRCIAYGMLIGIANNLLRWSVGVALMTQSTKEEEEGRLRLPEDENEDEENASGQQEVTSLADIDTDIPEQDGGIIAHVQQQQTSSARSSADVLVRAAERAWRTVQPCLTPPLMGVLAAVFIVLVPPLQQALLAKGTYAYTLWRAVETCGEACVPLTLLALGGQLYVMGTDADQSRQEASNAS</sequence>